<feature type="domain" description="Tubby C-terminal" evidence="3">
    <location>
        <begin position="171"/>
        <end position="457"/>
    </location>
</feature>
<organism evidence="4 5">
    <name type="scientific">Camellia sinensis</name>
    <name type="common">Tea plant</name>
    <name type="synonym">Thea sinensis</name>
    <dbReference type="NCBI Taxonomy" id="4442"/>
    <lineage>
        <taxon>Eukaryota</taxon>
        <taxon>Viridiplantae</taxon>
        <taxon>Streptophyta</taxon>
        <taxon>Embryophyta</taxon>
        <taxon>Tracheophyta</taxon>
        <taxon>Spermatophyta</taxon>
        <taxon>Magnoliopsida</taxon>
        <taxon>eudicotyledons</taxon>
        <taxon>Gunneridae</taxon>
        <taxon>Pentapetalae</taxon>
        <taxon>asterids</taxon>
        <taxon>Ericales</taxon>
        <taxon>Theaceae</taxon>
        <taxon>Camellia</taxon>
    </lineage>
</organism>
<dbReference type="InterPro" id="IPR001810">
    <property type="entry name" value="F-box_dom"/>
</dbReference>
<feature type="non-terminal residue" evidence="4">
    <location>
        <position position="462"/>
    </location>
</feature>
<dbReference type="InterPro" id="IPR036047">
    <property type="entry name" value="F-box-like_dom_sf"/>
</dbReference>
<dbReference type="PRINTS" id="PR01573">
    <property type="entry name" value="SUPERTUBBY"/>
</dbReference>
<keyword evidence="5" id="KW-1185">Reference proteome</keyword>
<dbReference type="FunFam" id="3.20.90.10:FF:000003">
    <property type="entry name" value="Tubby-like F-box protein"/>
    <property type="match status" value="1"/>
</dbReference>
<dbReference type="SUPFAM" id="SSF81383">
    <property type="entry name" value="F-box domain"/>
    <property type="match status" value="1"/>
</dbReference>
<reference evidence="4 5" key="2">
    <citation type="submission" date="2020-07" db="EMBL/GenBank/DDBJ databases">
        <title>Genome assembly of wild tea tree DASZ reveals pedigree and selection history of tea varieties.</title>
        <authorList>
            <person name="Zhang W."/>
        </authorList>
    </citation>
    <scope>NUCLEOTIDE SEQUENCE [LARGE SCALE GENOMIC DNA]</scope>
    <source>
        <strain evidence="5">cv. G240</strain>
        <tissue evidence="4">Leaf</tissue>
    </source>
</reference>
<dbReference type="AlphaFoldDB" id="A0A7J7G977"/>
<name>A0A7J7G977_CAMSI</name>
<dbReference type="Pfam" id="PF00646">
    <property type="entry name" value="F-box"/>
    <property type="match status" value="1"/>
</dbReference>
<dbReference type="EMBL" id="JACBKZ010000012">
    <property type="protein sequence ID" value="KAF5937299.1"/>
    <property type="molecule type" value="Genomic_DNA"/>
</dbReference>
<dbReference type="CDD" id="cd22153">
    <property type="entry name" value="F-box_AtTLP-like"/>
    <property type="match status" value="1"/>
</dbReference>
<dbReference type="Gene3D" id="3.20.90.10">
    <property type="entry name" value="Tubby Protein, Chain A"/>
    <property type="match status" value="1"/>
</dbReference>
<dbReference type="SUPFAM" id="SSF54518">
    <property type="entry name" value="Tubby C-terminal domain-like"/>
    <property type="match status" value="1"/>
</dbReference>
<gene>
    <name evidence="4" type="ORF">HYC85_024805</name>
</gene>
<evidence type="ECO:0000256" key="1">
    <source>
        <dbReference type="ARBA" id="ARBA00007129"/>
    </source>
</evidence>
<dbReference type="PANTHER" id="PTHR16517:SF119">
    <property type="entry name" value="TUBBY-LIKE F-BOX PROTEIN 3"/>
    <property type="match status" value="1"/>
</dbReference>
<dbReference type="GO" id="GO:0006355">
    <property type="term" value="P:regulation of DNA-templated transcription"/>
    <property type="evidence" value="ECO:0007669"/>
    <property type="project" value="UniProtKB-ARBA"/>
</dbReference>
<dbReference type="InterPro" id="IPR025659">
    <property type="entry name" value="Tubby-like_C"/>
</dbReference>
<reference evidence="5" key="1">
    <citation type="journal article" date="2020" name="Nat. Commun.">
        <title>Genome assembly of wild tea tree DASZ reveals pedigree and selection history of tea varieties.</title>
        <authorList>
            <person name="Zhang W."/>
            <person name="Zhang Y."/>
            <person name="Qiu H."/>
            <person name="Guo Y."/>
            <person name="Wan H."/>
            <person name="Zhang X."/>
            <person name="Scossa F."/>
            <person name="Alseekh S."/>
            <person name="Zhang Q."/>
            <person name="Wang P."/>
            <person name="Xu L."/>
            <person name="Schmidt M.H."/>
            <person name="Jia X."/>
            <person name="Li D."/>
            <person name="Zhu A."/>
            <person name="Guo F."/>
            <person name="Chen W."/>
            <person name="Ni D."/>
            <person name="Usadel B."/>
            <person name="Fernie A.R."/>
            <person name="Wen W."/>
        </authorList>
    </citation>
    <scope>NUCLEOTIDE SEQUENCE [LARGE SCALE GENOMIC DNA]</scope>
    <source>
        <strain evidence="5">cv. G240</strain>
    </source>
</reference>
<dbReference type="InterPro" id="IPR018066">
    <property type="entry name" value="Tubby_C_CS"/>
</dbReference>
<evidence type="ECO:0000259" key="3">
    <source>
        <dbReference type="Pfam" id="PF01167"/>
    </source>
</evidence>
<dbReference type="Proteomes" id="UP000593564">
    <property type="component" value="Unassembled WGS sequence"/>
</dbReference>
<feature type="domain" description="F-box" evidence="2">
    <location>
        <begin position="110"/>
        <end position="153"/>
    </location>
</feature>
<protein>
    <recommendedName>
        <fullName evidence="6">Tubby-like F-box protein 3</fullName>
    </recommendedName>
</protein>
<proteinExistence type="inferred from homology"/>
<accession>A0A7J7G977</accession>
<dbReference type="PROSITE" id="PS01201">
    <property type="entry name" value="TUB_2"/>
    <property type="match status" value="1"/>
</dbReference>
<evidence type="ECO:0000313" key="5">
    <source>
        <dbReference type="Proteomes" id="UP000593564"/>
    </source>
</evidence>
<evidence type="ECO:0000259" key="2">
    <source>
        <dbReference type="Pfam" id="PF00646"/>
    </source>
</evidence>
<evidence type="ECO:0008006" key="6">
    <source>
        <dbReference type="Google" id="ProtNLM"/>
    </source>
</evidence>
<evidence type="ECO:0000313" key="4">
    <source>
        <dbReference type="EMBL" id="KAF5937299.1"/>
    </source>
</evidence>
<comment type="caution">
    <text evidence="4">The sequence shown here is derived from an EMBL/GenBank/DDBJ whole genome shotgun (WGS) entry which is preliminary data.</text>
</comment>
<dbReference type="PANTHER" id="PTHR16517">
    <property type="entry name" value="TUBBY-RELATED"/>
    <property type="match status" value="1"/>
</dbReference>
<comment type="similarity">
    <text evidence="1">Belongs to the TUB family.</text>
</comment>
<dbReference type="Pfam" id="PF01167">
    <property type="entry name" value="Tub"/>
    <property type="match status" value="1"/>
</dbReference>
<dbReference type="InterPro" id="IPR000007">
    <property type="entry name" value="Tubby_C"/>
</dbReference>
<dbReference type="Gene3D" id="1.20.1280.50">
    <property type="match status" value="1"/>
</dbReference>
<sequence>AEASADTRRTLAGRYAAHSKRATCCSVDALRAYVSDDKSGGTYKLFDVKTEKESIKMSFKSIIQDVKGELGSISRKGFDVKFGYGLKSRSLRVVQDSSVVVVDALKQSRWANMPPELLRDVLMRIEASEFTWPPRKNVVACAGVCRSWRQIMKEIVKTLQVSGKLTFPISLKQPGPRDSLVQCYIKRNRSTQTYHLYLSVNQASSDDGKFLLAARKCRRPTCTDYIISLNPDDVSKGSSTYIGKLRSNFLGTKFTIYDTQPPSAGAKVTKCRSTRLVGMKQVSPKFPAGNYHVAHISYELNVLGSRGPRRMNCVMDAIPASAIEPEGVAPTQTEFLLSHMDSFPSLPFFRSKSTRMENFQSGPLSTQKDGMLVLKNKAPRWHEQLQCWCLNFNGRVTVASVKNFQLVASVEDGAAGQEQENVILQFGKVGKDVFTMDYQYPISAFQAFAICLSSFDTKIACE</sequence>